<evidence type="ECO:0000256" key="5">
    <source>
        <dbReference type="SAM" id="Phobius"/>
    </source>
</evidence>
<feature type="transmembrane region" description="Helical" evidence="5">
    <location>
        <begin position="267"/>
        <end position="286"/>
    </location>
</feature>
<dbReference type="PANTHER" id="PTHR23112:SF0">
    <property type="entry name" value="TRANSMEMBRANE PROTEIN 116"/>
    <property type="match status" value="1"/>
</dbReference>
<comment type="subcellular location">
    <subcellularLocation>
        <location evidence="1">Membrane</location>
        <topology evidence="1">Multi-pass membrane protein</topology>
    </subcellularLocation>
</comment>
<reference evidence="6 7" key="1">
    <citation type="journal article" date="2020" name="ISME J.">
        <title>Uncovering the hidden diversity of litter-decomposition mechanisms in mushroom-forming fungi.</title>
        <authorList>
            <person name="Floudas D."/>
            <person name="Bentzer J."/>
            <person name="Ahren D."/>
            <person name="Johansson T."/>
            <person name="Persson P."/>
            <person name="Tunlid A."/>
        </authorList>
    </citation>
    <scope>NUCLEOTIDE SEQUENCE [LARGE SCALE GENOMIC DNA]</scope>
    <source>
        <strain evidence="6 7">CBS 291.85</strain>
    </source>
</reference>
<accession>A0A8H5LUY2</accession>
<feature type="transmembrane region" description="Helical" evidence="5">
    <location>
        <begin position="137"/>
        <end position="158"/>
    </location>
</feature>
<gene>
    <name evidence="6" type="ORF">D9758_006926</name>
</gene>
<evidence type="ECO:0000256" key="4">
    <source>
        <dbReference type="ARBA" id="ARBA00023136"/>
    </source>
</evidence>
<dbReference type="GO" id="GO:0004930">
    <property type="term" value="F:G protein-coupled receptor activity"/>
    <property type="evidence" value="ECO:0007669"/>
    <property type="project" value="TreeGrafter"/>
</dbReference>
<evidence type="ECO:0000256" key="2">
    <source>
        <dbReference type="ARBA" id="ARBA00022692"/>
    </source>
</evidence>
<feature type="transmembrane region" description="Helical" evidence="5">
    <location>
        <begin position="212"/>
        <end position="236"/>
    </location>
</feature>
<proteinExistence type="predicted"/>
<evidence type="ECO:0008006" key="8">
    <source>
        <dbReference type="Google" id="ProtNLM"/>
    </source>
</evidence>
<keyword evidence="7" id="KW-1185">Reference proteome</keyword>
<dbReference type="PANTHER" id="PTHR23112">
    <property type="entry name" value="G PROTEIN-COUPLED RECEPTOR 157-RELATED"/>
    <property type="match status" value="1"/>
</dbReference>
<dbReference type="Proteomes" id="UP000559256">
    <property type="component" value="Unassembled WGS sequence"/>
</dbReference>
<dbReference type="EMBL" id="JAACJM010000011">
    <property type="protein sequence ID" value="KAF5370389.1"/>
    <property type="molecule type" value="Genomic_DNA"/>
</dbReference>
<evidence type="ECO:0000256" key="3">
    <source>
        <dbReference type="ARBA" id="ARBA00022989"/>
    </source>
</evidence>
<feature type="transmembrane region" description="Helical" evidence="5">
    <location>
        <begin position="365"/>
        <end position="385"/>
    </location>
</feature>
<feature type="transmembrane region" description="Helical" evidence="5">
    <location>
        <begin position="335"/>
        <end position="353"/>
    </location>
</feature>
<evidence type="ECO:0000313" key="6">
    <source>
        <dbReference type="EMBL" id="KAF5370389.1"/>
    </source>
</evidence>
<dbReference type="GO" id="GO:0007189">
    <property type="term" value="P:adenylate cyclase-activating G protein-coupled receptor signaling pathway"/>
    <property type="evidence" value="ECO:0007669"/>
    <property type="project" value="TreeGrafter"/>
</dbReference>
<dbReference type="AlphaFoldDB" id="A0A8H5LUY2"/>
<sequence length="489" mass="55418">MLLMKAHSVEAHPTPQSPVPVVELRQTTSSSCLVVLFHRRVWHWYGTTEIKINCGHIFKFHHFQAQRWREVLSFIYPRGDMYYSGDTSSHDTVYEYDGTGERAGVICLTVAGLLSLSAVVVLILFKTPKPSTYRRTHLFGYLLSLLLANAIQSAGTVMSLKWVGENRVIFGTFCTNQGAIKQTGNVSTALWSFMMSLHLFNLLFLRGSVTRLGFWLTIVFGWGLVVFIVLIGPAAIEKQEKGPYFGISGPWCWITSAYPKEQILLEYFFEFLSAFLSFILYTFVLLRVRGNLVRLESEGRYHWKLRFVPKGEGWQLSIGRDLIDSTMLKVAQNMVWYPVAYSIILIPITIIRLSEFSGDNIPFGAVIFADVVFNLTGFINVILLMTTRRLLPDMETVPEFNTQRSKRASIFQRNGITPFTLERSETAENYTRSNEANRIRALARAGSGVSYTSHSASQEGTMEETSYRHSIASIQSGDSRTQLIEKQSV</sequence>
<keyword evidence="2 5" id="KW-0812">Transmembrane</keyword>
<comment type="caution">
    <text evidence="6">The sequence shown here is derived from an EMBL/GenBank/DDBJ whole genome shotgun (WGS) entry which is preliminary data.</text>
</comment>
<protein>
    <recommendedName>
        <fullName evidence="8">Glucose receptor Git3 N-terminal domain-containing protein</fullName>
    </recommendedName>
</protein>
<dbReference type="OrthoDB" id="100006at2759"/>
<evidence type="ECO:0000256" key="1">
    <source>
        <dbReference type="ARBA" id="ARBA00004141"/>
    </source>
</evidence>
<dbReference type="GO" id="GO:0005886">
    <property type="term" value="C:plasma membrane"/>
    <property type="evidence" value="ECO:0007669"/>
    <property type="project" value="TreeGrafter"/>
</dbReference>
<feature type="transmembrane region" description="Helical" evidence="5">
    <location>
        <begin position="103"/>
        <end position="125"/>
    </location>
</feature>
<dbReference type="Gene3D" id="1.20.1070.10">
    <property type="entry name" value="Rhodopsin 7-helix transmembrane proteins"/>
    <property type="match status" value="1"/>
</dbReference>
<feature type="transmembrane region" description="Helical" evidence="5">
    <location>
        <begin position="188"/>
        <end position="205"/>
    </location>
</feature>
<keyword evidence="3 5" id="KW-1133">Transmembrane helix</keyword>
<organism evidence="6 7">
    <name type="scientific">Tetrapyrgos nigripes</name>
    <dbReference type="NCBI Taxonomy" id="182062"/>
    <lineage>
        <taxon>Eukaryota</taxon>
        <taxon>Fungi</taxon>
        <taxon>Dikarya</taxon>
        <taxon>Basidiomycota</taxon>
        <taxon>Agaricomycotina</taxon>
        <taxon>Agaricomycetes</taxon>
        <taxon>Agaricomycetidae</taxon>
        <taxon>Agaricales</taxon>
        <taxon>Marasmiineae</taxon>
        <taxon>Marasmiaceae</taxon>
        <taxon>Tetrapyrgos</taxon>
    </lineage>
</organism>
<evidence type="ECO:0000313" key="7">
    <source>
        <dbReference type="Proteomes" id="UP000559256"/>
    </source>
</evidence>
<keyword evidence="4 5" id="KW-0472">Membrane</keyword>
<name>A0A8H5LUY2_9AGAR</name>